<evidence type="ECO:0000256" key="7">
    <source>
        <dbReference type="ARBA" id="ARBA00022694"/>
    </source>
</evidence>
<evidence type="ECO:0000256" key="6">
    <source>
        <dbReference type="ARBA" id="ARBA00022691"/>
    </source>
</evidence>
<dbReference type="PANTHER" id="PTHR22809:SF4">
    <property type="entry name" value="TRNA N(3)-METHYLCYTIDINE METHYLTRANSFERASE METTL2A-RELATED"/>
    <property type="match status" value="1"/>
</dbReference>
<accession>A0A6P3VHX9</accession>
<gene>
    <name evidence="14" type="primary">mettl2a</name>
</gene>
<keyword evidence="3" id="KW-0963">Cytoplasm</keyword>
<evidence type="ECO:0000256" key="10">
    <source>
        <dbReference type="PIRNR" id="PIRNR037755"/>
    </source>
</evidence>
<feature type="region of interest" description="Disordered" evidence="11">
    <location>
        <begin position="58"/>
        <end position="82"/>
    </location>
</feature>
<dbReference type="AlphaFoldDB" id="A0A6P3VHX9"/>
<keyword evidence="5 10" id="KW-0808">Transferase</keyword>
<dbReference type="EC" id="2.1.1.-" evidence="10"/>
<dbReference type="FunFam" id="3.40.50.150:FF:000145">
    <property type="entry name" value="Methyltransferase-like protein"/>
    <property type="match status" value="1"/>
</dbReference>
<dbReference type="RefSeq" id="XP_012672332.2">
    <property type="nucleotide sequence ID" value="XM_012816878.3"/>
</dbReference>
<keyword evidence="7" id="KW-0819">tRNA processing</keyword>
<dbReference type="PANTHER" id="PTHR22809">
    <property type="entry name" value="METHYLTRANSFERASE-RELATED"/>
    <property type="match status" value="1"/>
</dbReference>
<dbReference type="GO" id="GO:0032259">
    <property type="term" value="P:methylation"/>
    <property type="evidence" value="ECO:0007669"/>
    <property type="project" value="UniProtKB-KW"/>
</dbReference>
<dbReference type="InterPro" id="IPR029063">
    <property type="entry name" value="SAM-dependent_MTases_sf"/>
</dbReference>
<evidence type="ECO:0000256" key="11">
    <source>
        <dbReference type="SAM" id="MobiDB-lite"/>
    </source>
</evidence>
<keyword evidence="6" id="KW-0949">S-adenosyl-L-methionine</keyword>
<dbReference type="Proteomes" id="UP000515152">
    <property type="component" value="Chromosome 1"/>
</dbReference>
<dbReference type="Gene3D" id="3.40.50.150">
    <property type="entry name" value="Vaccinia Virus protein VP39"/>
    <property type="match status" value="1"/>
</dbReference>
<dbReference type="GO" id="GO:0008033">
    <property type="term" value="P:tRNA processing"/>
    <property type="evidence" value="ECO:0007669"/>
    <property type="project" value="UniProtKB-KW"/>
</dbReference>
<evidence type="ECO:0000256" key="2">
    <source>
        <dbReference type="ARBA" id="ARBA00009725"/>
    </source>
</evidence>
<dbReference type="GO" id="GO:0052735">
    <property type="term" value="F:tRNA (cytidine-3-)-methyltransferase activity"/>
    <property type="evidence" value="ECO:0007669"/>
    <property type="project" value="TreeGrafter"/>
</dbReference>
<dbReference type="Pfam" id="PF08242">
    <property type="entry name" value="Methyltransf_12"/>
    <property type="match status" value="1"/>
</dbReference>
<dbReference type="CTD" id="339175"/>
<dbReference type="InterPro" id="IPR013217">
    <property type="entry name" value="Methyltransf_12"/>
</dbReference>
<reference evidence="14" key="1">
    <citation type="submission" date="2025-08" db="UniProtKB">
        <authorList>
            <consortium name="RefSeq"/>
        </authorList>
    </citation>
    <scope>IDENTIFICATION</scope>
</reference>
<protein>
    <recommendedName>
        <fullName evidence="10">tRNA N(3)-cytidine methyltransferase</fullName>
        <ecNumber evidence="10">2.1.1.-</ecNumber>
    </recommendedName>
</protein>
<evidence type="ECO:0000256" key="4">
    <source>
        <dbReference type="ARBA" id="ARBA00022603"/>
    </source>
</evidence>
<evidence type="ECO:0000313" key="13">
    <source>
        <dbReference type="Proteomes" id="UP000515152"/>
    </source>
</evidence>
<keyword evidence="4 10" id="KW-0489">Methyltransferase</keyword>
<comment type="function">
    <text evidence="10">S-adenosyl-L-methionine-dependent methyltransferase.</text>
</comment>
<evidence type="ECO:0000256" key="5">
    <source>
        <dbReference type="ARBA" id="ARBA00022679"/>
    </source>
</evidence>
<evidence type="ECO:0000256" key="3">
    <source>
        <dbReference type="ARBA" id="ARBA00022490"/>
    </source>
</evidence>
<dbReference type="PIRSF" id="PIRSF037755">
    <property type="entry name" value="Mettl2_prd"/>
    <property type="match status" value="1"/>
</dbReference>
<dbReference type="GO" id="GO:0005737">
    <property type="term" value="C:cytoplasm"/>
    <property type="evidence" value="ECO:0007669"/>
    <property type="project" value="UniProtKB-SubCell"/>
</dbReference>
<dbReference type="SUPFAM" id="SSF53335">
    <property type="entry name" value="S-adenosyl-L-methionine-dependent methyltransferases"/>
    <property type="match status" value="1"/>
</dbReference>
<comment type="catalytic activity">
    <reaction evidence="8">
        <text>cytidine(32) in tRNA(Arg)(CCU) + S-adenosyl-L-methionine = N(3)-methylcytidine(32) in tRNA(Arg)(CCU) + S-adenosyl-L-homocysteine + H(+)</text>
        <dbReference type="Rhea" id="RHEA:60912"/>
        <dbReference type="Rhea" id="RHEA-COMP:15710"/>
        <dbReference type="Rhea" id="RHEA-COMP:15712"/>
        <dbReference type="ChEBI" id="CHEBI:15378"/>
        <dbReference type="ChEBI" id="CHEBI:57856"/>
        <dbReference type="ChEBI" id="CHEBI:59789"/>
        <dbReference type="ChEBI" id="CHEBI:74894"/>
        <dbReference type="ChEBI" id="CHEBI:82748"/>
    </reaction>
    <physiologicalReaction direction="left-to-right" evidence="8">
        <dbReference type="Rhea" id="RHEA:60913"/>
    </physiologicalReaction>
</comment>
<organism evidence="13 14">
    <name type="scientific">Clupea harengus</name>
    <name type="common">Atlantic herring</name>
    <dbReference type="NCBI Taxonomy" id="7950"/>
    <lineage>
        <taxon>Eukaryota</taxon>
        <taxon>Metazoa</taxon>
        <taxon>Chordata</taxon>
        <taxon>Craniata</taxon>
        <taxon>Vertebrata</taxon>
        <taxon>Euteleostomi</taxon>
        <taxon>Actinopterygii</taxon>
        <taxon>Neopterygii</taxon>
        <taxon>Teleostei</taxon>
        <taxon>Clupei</taxon>
        <taxon>Clupeiformes</taxon>
        <taxon>Clupeoidei</taxon>
        <taxon>Clupeidae</taxon>
        <taxon>Clupea</taxon>
    </lineage>
</organism>
<proteinExistence type="inferred from homology"/>
<comment type="subcellular location">
    <subcellularLocation>
        <location evidence="1">Cytoplasm</location>
    </subcellularLocation>
</comment>
<evidence type="ECO:0000256" key="1">
    <source>
        <dbReference type="ARBA" id="ARBA00004496"/>
    </source>
</evidence>
<evidence type="ECO:0000313" key="14">
    <source>
        <dbReference type="RefSeq" id="XP_012672332.2"/>
    </source>
</evidence>
<feature type="domain" description="Methyltransferase type 12" evidence="12">
    <location>
        <begin position="160"/>
        <end position="263"/>
    </location>
</feature>
<keyword evidence="13" id="KW-1185">Reference proteome</keyword>
<dbReference type="CDD" id="cd02440">
    <property type="entry name" value="AdoMet_MTases"/>
    <property type="match status" value="1"/>
</dbReference>
<dbReference type="InterPro" id="IPR026113">
    <property type="entry name" value="METTL2/6/8-like"/>
</dbReference>
<name>A0A6P3VHX9_CLUHA</name>
<evidence type="ECO:0000256" key="8">
    <source>
        <dbReference type="ARBA" id="ARBA00048054"/>
    </source>
</evidence>
<sequence length="366" mass="42304">MAAPVANGVPVEENAVEIHQALAEQTNEEQKRPQFGTRFLTDPRQVFQHNAWDNVEWSEEQEAAARRKVQEHSQPLPADKQEDYDSHADQYWNDFYTIHVNRFFKDRHWLFTEFPELAPKCRSHQSTLEGDEHPDQDKEREDISLQNGKFPGASSSYRILEVGCGVGNTVFPILKTNNDPGLFVYCCDFSSTAVELVKSNPEYDATRCHAFVHDLSDESAQYPIPEESLDVIILIFVLSALHPDKMQASICRLAQLLKPGGMLLLRDYGRYDMAQLRFKKGRCLSENFYARGDGTRVYFFTQDELHSWFCGAGLQKVQNLVDRRLQVNRGKQLTMYRVWVQCKYQKPHSEHKDSETRNSEEDQCES</sequence>
<dbReference type="KEGG" id="char:105890796"/>
<dbReference type="OrthoDB" id="417697at2759"/>
<evidence type="ECO:0000256" key="9">
    <source>
        <dbReference type="ARBA" id="ARBA00049374"/>
    </source>
</evidence>
<comment type="similarity">
    <text evidence="2 10">Belongs to the methyltransferase superfamily. METL family.</text>
</comment>
<comment type="catalytic activity">
    <reaction evidence="9">
        <text>cytidine(32) in tRNA(Thr) + S-adenosyl-L-methionine = N(3)-methylcytidine(32) in tRNA(Thr) + S-adenosyl-L-homocysteine + H(+)</text>
        <dbReference type="Rhea" id="RHEA:50960"/>
        <dbReference type="Rhea" id="RHEA-COMP:12850"/>
        <dbReference type="Rhea" id="RHEA-COMP:12852"/>
        <dbReference type="ChEBI" id="CHEBI:15378"/>
        <dbReference type="ChEBI" id="CHEBI:57856"/>
        <dbReference type="ChEBI" id="CHEBI:59789"/>
        <dbReference type="ChEBI" id="CHEBI:74894"/>
        <dbReference type="ChEBI" id="CHEBI:82748"/>
    </reaction>
    <physiologicalReaction direction="left-to-right" evidence="9">
        <dbReference type="Rhea" id="RHEA:50961"/>
    </physiologicalReaction>
</comment>
<dbReference type="GeneID" id="105890796"/>
<evidence type="ECO:0000259" key="12">
    <source>
        <dbReference type="Pfam" id="PF08242"/>
    </source>
</evidence>